<sequence length="63" mass="6677">MSAPARRRLMRDSKRLQQDPPAGISVAAQGTLSCFGSRSGLLIEKQAKAPIAAALEGQGWRAV</sequence>
<evidence type="ECO:0000313" key="2">
    <source>
        <dbReference type="Proteomes" id="UP000091857"/>
    </source>
</evidence>
<gene>
    <name evidence="1" type="ORF">MANES_09G137450v8</name>
</gene>
<evidence type="ECO:0000313" key="1">
    <source>
        <dbReference type="EMBL" id="KAG8648012.1"/>
    </source>
</evidence>
<comment type="caution">
    <text evidence="1">The sequence shown here is derived from an EMBL/GenBank/DDBJ whole genome shotgun (WGS) entry which is preliminary data.</text>
</comment>
<protein>
    <submittedName>
        <fullName evidence="1">Uncharacterized protein</fullName>
    </submittedName>
</protein>
<dbReference type="EMBL" id="CM004395">
    <property type="protein sequence ID" value="KAG8648012.1"/>
    <property type="molecule type" value="Genomic_DNA"/>
</dbReference>
<keyword evidence="2" id="KW-1185">Reference proteome</keyword>
<accession>A0ACB7H6F8</accession>
<organism evidence="1 2">
    <name type="scientific">Manihot esculenta</name>
    <name type="common">Cassava</name>
    <name type="synonym">Jatropha manihot</name>
    <dbReference type="NCBI Taxonomy" id="3983"/>
    <lineage>
        <taxon>Eukaryota</taxon>
        <taxon>Viridiplantae</taxon>
        <taxon>Streptophyta</taxon>
        <taxon>Embryophyta</taxon>
        <taxon>Tracheophyta</taxon>
        <taxon>Spermatophyta</taxon>
        <taxon>Magnoliopsida</taxon>
        <taxon>eudicotyledons</taxon>
        <taxon>Gunneridae</taxon>
        <taxon>Pentapetalae</taxon>
        <taxon>rosids</taxon>
        <taxon>fabids</taxon>
        <taxon>Malpighiales</taxon>
        <taxon>Euphorbiaceae</taxon>
        <taxon>Crotonoideae</taxon>
        <taxon>Manihoteae</taxon>
        <taxon>Manihot</taxon>
    </lineage>
</organism>
<proteinExistence type="predicted"/>
<reference evidence="2" key="1">
    <citation type="journal article" date="2016" name="Nat. Biotechnol.">
        <title>Sequencing wild and cultivated cassava and related species reveals extensive interspecific hybridization and genetic diversity.</title>
        <authorList>
            <person name="Bredeson J.V."/>
            <person name="Lyons J.B."/>
            <person name="Prochnik S.E."/>
            <person name="Wu G.A."/>
            <person name="Ha C.M."/>
            <person name="Edsinger-Gonzales E."/>
            <person name="Grimwood J."/>
            <person name="Schmutz J."/>
            <person name="Rabbi I.Y."/>
            <person name="Egesi C."/>
            <person name="Nauluvula P."/>
            <person name="Lebot V."/>
            <person name="Ndunguru J."/>
            <person name="Mkamilo G."/>
            <person name="Bart R.S."/>
            <person name="Setter T.L."/>
            <person name="Gleadow R.M."/>
            <person name="Kulakow P."/>
            <person name="Ferguson M.E."/>
            <person name="Rounsley S."/>
            <person name="Rokhsar D.S."/>
        </authorList>
    </citation>
    <scope>NUCLEOTIDE SEQUENCE [LARGE SCALE GENOMIC DNA]</scope>
    <source>
        <strain evidence="2">cv. AM560-2</strain>
    </source>
</reference>
<dbReference type="Proteomes" id="UP000091857">
    <property type="component" value="Chromosome 9"/>
</dbReference>
<name>A0ACB7H6F8_MANES</name>